<comment type="similarity">
    <text evidence="1">Belongs to the type-I restriction system S methylase family.</text>
</comment>
<feature type="coiled-coil region" evidence="4">
    <location>
        <begin position="1159"/>
        <end position="1187"/>
    </location>
</feature>
<dbReference type="SUPFAM" id="SSF116734">
    <property type="entry name" value="DNA methylase specificity domain"/>
    <property type="match status" value="2"/>
</dbReference>
<feature type="domain" description="Type I restriction modification DNA specificity" evidence="5">
    <location>
        <begin position="1060"/>
        <end position="1178"/>
    </location>
</feature>
<keyword evidence="4" id="KW-0175">Coiled coil</keyword>
<evidence type="ECO:0000256" key="1">
    <source>
        <dbReference type="ARBA" id="ARBA00010923"/>
    </source>
</evidence>
<dbReference type="AlphaFoldDB" id="A0A0F6RKU1"/>
<organism evidence="8 9">
    <name type="scientific">Microcystis aeruginosa NIES-2549</name>
    <dbReference type="NCBI Taxonomy" id="1641812"/>
    <lineage>
        <taxon>Bacteria</taxon>
        <taxon>Bacillati</taxon>
        <taxon>Cyanobacteriota</taxon>
        <taxon>Cyanophyceae</taxon>
        <taxon>Oscillatoriophycideae</taxon>
        <taxon>Chroococcales</taxon>
        <taxon>Microcystaceae</taxon>
        <taxon>Microcystis</taxon>
    </lineage>
</organism>
<dbReference type="InterPro" id="IPR000055">
    <property type="entry name" value="Restrct_endonuc_typeI_TRD"/>
</dbReference>
<evidence type="ECO:0000259" key="5">
    <source>
        <dbReference type="Pfam" id="PF01420"/>
    </source>
</evidence>
<evidence type="ECO:0000256" key="2">
    <source>
        <dbReference type="ARBA" id="ARBA00022747"/>
    </source>
</evidence>
<dbReference type="PRINTS" id="PR00507">
    <property type="entry name" value="N12N6MTFRASE"/>
</dbReference>
<keyword evidence="8" id="KW-0489">Methyltransferase</keyword>
<gene>
    <name evidence="8" type="ORF">MYAER_1407</name>
</gene>
<proteinExistence type="inferred from homology"/>
<keyword evidence="8" id="KW-0808">Transferase</keyword>
<dbReference type="Gene3D" id="3.90.220.20">
    <property type="entry name" value="DNA methylase specificity domains"/>
    <property type="match status" value="2"/>
</dbReference>
<dbReference type="Pfam" id="PF01420">
    <property type="entry name" value="Methylase_S"/>
    <property type="match status" value="1"/>
</dbReference>
<keyword evidence="3" id="KW-0238">DNA-binding</keyword>
<dbReference type="Gene3D" id="3.40.50.150">
    <property type="entry name" value="Vaccinia Virus protein VP39"/>
    <property type="match status" value="1"/>
</dbReference>
<dbReference type="InterPro" id="IPR044946">
    <property type="entry name" value="Restrct_endonuc_typeI_TRD_sf"/>
</dbReference>
<dbReference type="InterPro" id="IPR029464">
    <property type="entry name" value="HSDR_N"/>
</dbReference>
<dbReference type="PATRIC" id="fig|1641812.3.peg.1453"/>
<dbReference type="Proteomes" id="UP000034103">
    <property type="component" value="Chromosome"/>
</dbReference>
<reference evidence="8 9" key="1">
    <citation type="journal article" date="2015" name="Genome Announc.">
        <title>Complete Genome Sequence of Microcystis aeruginosa NIES-2549, a Bloom-Forming Cyanobacterium from Lake Kasumigaura, Japan.</title>
        <authorList>
            <person name="Yamaguchi H."/>
            <person name="Suzuki S."/>
            <person name="Tanabe Y."/>
            <person name="Osana Y."/>
            <person name="Shimura Y."/>
            <person name="Ishida K."/>
            <person name="Kawachi M."/>
        </authorList>
    </citation>
    <scope>NUCLEOTIDE SEQUENCE [LARGE SCALE GENOMIC DNA]</scope>
    <source>
        <strain evidence="8 9">NIES-2549</strain>
    </source>
</reference>
<keyword evidence="8" id="KW-0378">Hydrolase</keyword>
<feature type="domain" description="Type I restriction enzyme R protein N-terminal" evidence="7">
    <location>
        <begin position="36"/>
        <end position="150"/>
    </location>
</feature>
<evidence type="ECO:0000313" key="9">
    <source>
        <dbReference type="Proteomes" id="UP000034103"/>
    </source>
</evidence>
<name>A0A0F6RKU1_MICAE</name>
<protein>
    <submittedName>
        <fullName evidence="8">Type I restriction-modification system, DNA-methyltransferase subunit M</fullName>
        <ecNumber evidence="8">2.1.1.72</ecNumber>
        <ecNumber evidence="8">3.1.21.3</ecNumber>
    </submittedName>
</protein>
<feature type="domain" description="DNA methylase adenine-specific" evidence="6">
    <location>
        <begin position="306"/>
        <end position="583"/>
    </location>
</feature>
<dbReference type="InterPro" id="IPR003356">
    <property type="entry name" value="DNA_methylase_A-5"/>
</dbReference>
<dbReference type="HOGENOM" id="CLU_008343_3_0_3"/>
<accession>A0A0F6RKU1</accession>
<dbReference type="GO" id="GO:0003677">
    <property type="term" value="F:DNA binding"/>
    <property type="evidence" value="ECO:0007669"/>
    <property type="project" value="UniProtKB-KW"/>
</dbReference>
<dbReference type="RefSeq" id="WP_046661534.1">
    <property type="nucleotide sequence ID" value="NZ_CP011304.1"/>
</dbReference>
<dbReference type="EMBL" id="CP011304">
    <property type="protein sequence ID" value="AKE63763.1"/>
    <property type="molecule type" value="Genomic_DNA"/>
</dbReference>
<dbReference type="InterPro" id="IPR002052">
    <property type="entry name" value="DNA_methylase_N6_adenine_CS"/>
</dbReference>
<dbReference type="GO" id="GO:0009035">
    <property type="term" value="F:type I site-specific deoxyribonuclease activity"/>
    <property type="evidence" value="ECO:0007669"/>
    <property type="project" value="UniProtKB-EC"/>
</dbReference>
<dbReference type="InterPro" id="IPR029063">
    <property type="entry name" value="SAM-dependent_MTases_sf"/>
</dbReference>
<dbReference type="GO" id="GO:0008170">
    <property type="term" value="F:N-methyltransferase activity"/>
    <property type="evidence" value="ECO:0007669"/>
    <property type="project" value="InterPro"/>
</dbReference>
<evidence type="ECO:0000256" key="4">
    <source>
        <dbReference type="SAM" id="Coils"/>
    </source>
</evidence>
<dbReference type="EC" id="2.1.1.72" evidence="8"/>
<feature type="coiled-coil region" evidence="4">
    <location>
        <begin position="248"/>
        <end position="275"/>
    </location>
</feature>
<dbReference type="PROSITE" id="PS00092">
    <property type="entry name" value="N6_MTASE"/>
    <property type="match status" value="1"/>
</dbReference>
<dbReference type="GO" id="GO:0032259">
    <property type="term" value="P:methylation"/>
    <property type="evidence" value="ECO:0007669"/>
    <property type="project" value="UniProtKB-KW"/>
</dbReference>
<dbReference type="GO" id="GO:0009307">
    <property type="term" value="P:DNA restriction-modification system"/>
    <property type="evidence" value="ECO:0007669"/>
    <property type="project" value="UniProtKB-KW"/>
</dbReference>
<evidence type="ECO:0000259" key="7">
    <source>
        <dbReference type="Pfam" id="PF13588"/>
    </source>
</evidence>
<dbReference type="InterPro" id="IPR052916">
    <property type="entry name" value="Type-I_RE_MTase_Subunit"/>
</dbReference>
<dbReference type="GO" id="GO:0009007">
    <property type="term" value="F:site-specific DNA-methyltransferase (adenine-specific) activity"/>
    <property type="evidence" value="ECO:0007669"/>
    <property type="project" value="UniProtKB-EC"/>
</dbReference>
<dbReference type="Pfam" id="PF13588">
    <property type="entry name" value="HSDR_N_2"/>
    <property type="match status" value="1"/>
</dbReference>
<dbReference type="SUPFAM" id="SSF53335">
    <property type="entry name" value="S-adenosyl-L-methionine-dependent methyltransferases"/>
    <property type="match status" value="1"/>
</dbReference>
<evidence type="ECO:0000256" key="3">
    <source>
        <dbReference type="ARBA" id="ARBA00023125"/>
    </source>
</evidence>
<keyword evidence="2" id="KW-0680">Restriction system</keyword>
<dbReference type="EC" id="3.1.21.3" evidence="8"/>
<evidence type="ECO:0000259" key="6">
    <source>
        <dbReference type="Pfam" id="PF02384"/>
    </source>
</evidence>
<evidence type="ECO:0000313" key="8">
    <source>
        <dbReference type="EMBL" id="AKE63763.1"/>
    </source>
</evidence>
<dbReference type="PANTHER" id="PTHR42998">
    <property type="entry name" value="TYPE I RESTRICTION ENZYME HINDVIIP M PROTEIN-RELATED"/>
    <property type="match status" value="1"/>
</dbReference>
<dbReference type="PANTHER" id="PTHR42998:SF1">
    <property type="entry name" value="TYPE I RESTRICTION ENZYME HINDI METHYLASE SUBUNIT"/>
    <property type="match status" value="1"/>
</dbReference>
<sequence length="1192" mass="135794">MSLIQEGIKKGLIKLDDEEKYITYINQNKKRNYSNPEEQVQAETFLKLVLTYGYAQKRIRLFVPVVMGSSTKEADIIVYNDDGHKSPHIVVECKKQEVSELEFTQAVEQGFSYAVAEGAKYVWITSGIKDEYYQVPTEKPKERITITDIPQSGVETLARFKYAKGGGISNGQKLFELTVVTEDELTRRFKQAHQSLWGGGELNPSEAFDELDKLIFCKIWDEKKARKVGEPYDFQIFSVAPKANEKEEERKQRENKQLSERIKALYEEGRRADAEVFKDDIRLSPEKLRTVVGYLESINLGETDLDSKGRAFETFMGSFFRGDFGQYFTPRPIVKFIVDVLPIKHNSLVLDTSCGSGGFLLHALEKVRREADEYYPNYQTDPKEYNKHYQHWHNFAQSNLFGIEINEQIARVAKMNMIIHDDGHTNVIAADGLRDSEDLIKRTENKGFTYNRFDFVITNPPFGSVIKQTEQAYISQYSFAMKAVDWLNPKSRTTERDSQSTEVLFLEQCHRFLKEGGYLAMVVPDGILTNSSLQYVREGIEEKYRIVAVVSMPQTAFSATGAGVKSSVLFLKKHSQAVTESIQQAKLALQDQIKQGNDYLKLLDKIENNKKRHLKELRGFDNAQNLSGKALTDSELYKEWKKSVTAEYNDQIEALKESLSDQYAEEKQKVIEDYPIFMAIAEDIGYDATGKPTNNNELDFIGRELARFIESIESAKDSFFLSLDVDKDKIFLVNLQGLEGRLDPHFYEPKFIENEIKLQKIGCTKLAHQSLSIFSGITPKSGGDAYCEMNVGIPFIRSGDFLENGNINFSELLYIKPDIHNGIMKGSQLKKNDLLIAIVGATIGKVGIYQDARDSNINQAIAAVRLKQNLKPEFVRAFLLTPIGQKVIDRIKRPVARANLNLEEVGSFLIPNFSISKQNKIILAMENAYAAKKQKELEAQQLLESIDDYLLGELGIELPEPEENTIQNRVFIRNLSEVSGDRFDSYYYKNIFELLKQSVLNGKYPINRLRDLSSDIQNGVEIRNYSNRGFRYLRVTDLGKYDINNNSPRYVDVTEIPSRIILNERCLLVSRSGSLGLISRVEPEIQNAILSSHIFKVELDINIIVPEYAEAFLRSKVGQLEIFRENNGGVIPEINQIALGKILIPFPPLEKQIEISEHITAIRNQAKQLQQQAKDDLEKAKQEVEAMILGDD</sequence>
<dbReference type="REBASE" id="110147">
    <property type="entry name" value="M.Mae2549ORF1407P"/>
</dbReference>
<dbReference type="Pfam" id="PF02384">
    <property type="entry name" value="N6_Mtase"/>
    <property type="match status" value="1"/>
</dbReference>